<dbReference type="EMBL" id="JAEHNZ010000003">
    <property type="protein sequence ID" value="MBK0396698.1"/>
    <property type="molecule type" value="Genomic_DNA"/>
</dbReference>
<keyword evidence="2" id="KW-1185">Reference proteome</keyword>
<gene>
    <name evidence="1" type="ORF">JDW22_08980</name>
</gene>
<organism evidence="1 2">
    <name type="scientific">Kingella bonacorsii</name>
    <dbReference type="NCBI Taxonomy" id="2796361"/>
    <lineage>
        <taxon>Bacteria</taxon>
        <taxon>Pseudomonadati</taxon>
        <taxon>Pseudomonadota</taxon>
        <taxon>Betaproteobacteria</taxon>
        <taxon>Neisseriales</taxon>
        <taxon>Neisseriaceae</taxon>
        <taxon>Kingella</taxon>
    </lineage>
</organism>
<evidence type="ECO:0000313" key="2">
    <source>
        <dbReference type="Proteomes" id="UP000614058"/>
    </source>
</evidence>
<dbReference type="RefSeq" id="WP_200522776.1">
    <property type="nucleotide sequence ID" value="NZ_JAEHNZ010000003.1"/>
</dbReference>
<reference evidence="1 2" key="1">
    <citation type="journal article" date="2021" name="Pathogens">
        <title>Isolation and Characterization of Kingella bonacorsii sp. nov., A Novel Kingella Species Detected in a Stable Periodontitis Subject.</title>
        <authorList>
            <person name="Antezack A."/>
            <person name="Boxberger M."/>
            <person name="Rolland C."/>
            <person name="Monnet-Corti V."/>
            <person name="La Scola B."/>
        </authorList>
    </citation>
    <scope>NUCLEOTIDE SEQUENCE [LARGE SCALE GENOMIC DNA]</scope>
    <source>
        <strain evidence="1 2">Marseille-Q4569</strain>
    </source>
</reference>
<protein>
    <submittedName>
        <fullName evidence="1">Uncharacterized protein</fullName>
    </submittedName>
</protein>
<name>A0ABS1BTX3_9NEIS</name>
<proteinExistence type="predicted"/>
<evidence type="ECO:0000313" key="1">
    <source>
        <dbReference type="EMBL" id="MBK0396698.1"/>
    </source>
</evidence>
<dbReference type="Proteomes" id="UP000614058">
    <property type="component" value="Unassembled WGS sequence"/>
</dbReference>
<sequence>MNTPTQPTLFLGMINDAGIAKIVAQCLAYHGFTVIDHSLDTLTFRYPNLLARLRVQAQKLLGNPHAKRDYIIAQKQHQIAALLAQYPRYDHALFIRSDIYPEHFLRQVKQKSRQMVNYQWDGMARFAAAQSQIALFDRFYAFDPNDIAQNPQLLPATSFYFDHLPPAQTSSPNIYFLGAHRQDRIAPIVRFCQHAQQAGWPLNFQIARDGAQNIEQHYPVNNIQFHNGISYQQNLDYARSSRILADFVISTHKGLSLRTFEAIGYRKKLITTNAEVKKYDFYHPSNIFIWDGETLDGLDEFIASPYQEIDPAIREKYSFGNWIRYVLNIRPHQPITLPQP</sequence>
<accession>A0ABS1BTX3</accession>
<comment type="caution">
    <text evidence="1">The sequence shown here is derived from an EMBL/GenBank/DDBJ whole genome shotgun (WGS) entry which is preliminary data.</text>
</comment>